<dbReference type="AlphaFoldDB" id="A0A944QUD8"/>
<dbReference type="InterPro" id="IPR038186">
    <property type="entry name" value="CHAD_dom_sf"/>
</dbReference>
<dbReference type="PANTHER" id="PTHR39339">
    <property type="entry name" value="SLR1444 PROTEIN"/>
    <property type="match status" value="1"/>
</dbReference>
<evidence type="ECO:0000259" key="1">
    <source>
        <dbReference type="PROSITE" id="PS51708"/>
    </source>
</evidence>
<dbReference type="Pfam" id="PF05235">
    <property type="entry name" value="CHAD"/>
    <property type="match status" value="1"/>
</dbReference>
<dbReference type="EMBL" id="JAHHGM010000004">
    <property type="protein sequence ID" value="MBT2988486.1"/>
    <property type="molecule type" value="Genomic_DNA"/>
</dbReference>
<dbReference type="Proteomes" id="UP000770889">
    <property type="component" value="Unassembled WGS sequence"/>
</dbReference>
<accession>A0A944QUD8</accession>
<evidence type="ECO:0000313" key="3">
    <source>
        <dbReference type="Proteomes" id="UP000770889"/>
    </source>
</evidence>
<gene>
    <name evidence="2" type="ORF">KME65_05935</name>
</gene>
<protein>
    <submittedName>
        <fullName evidence="2">CHAD domain-containing protein</fullName>
    </submittedName>
</protein>
<proteinExistence type="predicted"/>
<dbReference type="PROSITE" id="PS51708">
    <property type="entry name" value="CHAD"/>
    <property type="match status" value="1"/>
</dbReference>
<dbReference type="SMART" id="SM00880">
    <property type="entry name" value="CHAD"/>
    <property type="match status" value="1"/>
</dbReference>
<sequence>MAQHPVTYILPDELDLEGLKKILSESNRLSEDSPVKVRQTYFDTYDWRVWQAGGELLQEQGEEKRLCWVDRKTHRQFACQPSDSPPGFAETIPQGQLKERLTPVLEMRVLLPLVHVNQQRNSLRILDFEEKTVARVVLQKNQFSAVKGKNRGDLEGRILLLPLKGYESEFQKLQKQLASLKLRQSEKSLYEDALQGIGRKPGDYSSKLNFRLDPDAPAHVTARQIMLSLLDTLEANIDGTRANLDSEFLHDLRVATRRTRSAMSQIKGVFDPRQLEPFKQGFGWIGQITGETRDLDVYLLNYADYRASLPRAIQDDLEPFHSFLLQHHKTAQAELVKKINSPHFRKTLKGWRSWLELSAENSDQAPNALQPTAKLADRRISKLYKRVLKDGRNIGADTPADRLHELRKDCKKLRYLMEFFQSLYPKPAIRGLIKALKVILDNLGEFQDLEVQAKSLEDFGEQMLKEGAPASALMAMGILVGKLLERQQQARAEFVELFSAFSSESNQQAFKQLFGAA</sequence>
<name>A0A944QUD8_9GAMM</name>
<dbReference type="PANTHER" id="PTHR39339:SF1">
    <property type="entry name" value="CHAD DOMAIN-CONTAINING PROTEIN"/>
    <property type="match status" value="1"/>
</dbReference>
<dbReference type="InterPro" id="IPR007899">
    <property type="entry name" value="CHAD_dom"/>
</dbReference>
<dbReference type="Gene3D" id="1.40.20.10">
    <property type="entry name" value="CHAD domain"/>
    <property type="match status" value="1"/>
</dbReference>
<comment type="caution">
    <text evidence="2">The sequence shown here is derived from an EMBL/GenBank/DDBJ whole genome shotgun (WGS) entry which is preliminary data.</text>
</comment>
<feature type="domain" description="CHAD" evidence="1">
    <location>
        <begin position="215"/>
        <end position="517"/>
    </location>
</feature>
<evidence type="ECO:0000313" key="2">
    <source>
        <dbReference type="EMBL" id="MBT2988486.1"/>
    </source>
</evidence>
<organism evidence="2 3">
    <name type="scientific">Candidatus Thiodiazotropha taylori</name>
    <dbReference type="NCBI Taxonomy" id="2792791"/>
    <lineage>
        <taxon>Bacteria</taxon>
        <taxon>Pseudomonadati</taxon>
        <taxon>Pseudomonadota</taxon>
        <taxon>Gammaproteobacteria</taxon>
        <taxon>Chromatiales</taxon>
        <taxon>Sedimenticolaceae</taxon>
        <taxon>Candidatus Thiodiazotropha</taxon>
    </lineage>
</organism>
<reference evidence="2 3" key="1">
    <citation type="submission" date="2021-05" db="EMBL/GenBank/DDBJ databases">
        <title>Genetic and Functional Diversity in Clade A Lucinid endosymbionts from the Bahamas.</title>
        <authorList>
            <person name="Giani N.M."/>
            <person name="Engel A.S."/>
            <person name="Campbell B.J."/>
        </authorList>
    </citation>
    <scope>NUCLEOTIDE SEQUENCE [LARGE SCALE GENOMIC DNA]</scope>
    <source>
        <strain evidence="2">LUC16012Gg_MoonRockCtena</strain>
    </source>
</reference>